<sequence length="145" mass="16026">MMKIGFCSDHAGFDYKTRLIEALQQKGYETVDFGTDSTASMDYPDVAHPLAEAVENGTVDCGIAMCGTGNGMAMTLNKHQGIRAGLAWNREIGELVRQHNNANVLVMPARFIAFEEVLVITSAWLDTPFEGGRHQKRIDKIPVRK</sequence>
<evidence type="ECO:0000313" key="5">
    <source>
        <dbReference type="EMBL" id="MBO8453691.1"/>
    </source>
</evidence>
<dbReference type="GO" id="GO:0009052">
    <property type="term" value="P:pentose-phosphate shunt, non-oxidative branch"/>
    <property type="evidence" value="ECO:0007669"/>
    <property type="project" value="TreeGrafter"/>
</dbReference>
<dbReference type="InterPro" id="IPR036569">
    <property type="entry name" value="RpiB_LacA_LacB_sf"/>
</dbReference>
<dbReference type="InterPro" id="IPR004785">
    <property type="entry name" value="RpiB"/>
</dbReference>
<evidence type="ECO:0000256" key="2">
    <source>
        <dbReference type="ARBA" id="ARBA00023235"/>
    </source>
</evidence>
<evidence type="ECO:0000313" key="6">
    <source>
        <dbReference type="Proteomes" id="UP000771749"/>
    </source>
</evidence>
<dbReference type="InterPro" id="IPR003500">
    <property type="entry name" value="RpiB_LacA_LacB"/>
</dbReference>
<feature type="binding site" evidence="4">
    <location>
        <begin position="67"/>
        <end position="71"/>
    </location>
    <ligand>
        <name>D-ribulose 5-phosphate</name>
        <dbReference type="ChEBI" id="CHEBI:58121"/>
    </ligand>
</feature>
<dbReference type="Proteomes" id="UP000771749">
    <property type="component" value="Unassembled WGS sequence"/>
</dbReference>
<dbReference type="EC" id="5.3.1.6" evidence="5"/>
<evidence type="ECO:0000256" key="3">
    <source>
        <dbReference type="PIRSR" id="PIRSR005384-1"/>
    </source>
</evidence>
<dbReference type="PANTHER" id="PTHR30345:SF0">
    <property type="entry name" value="DNA DAMAGE-REPAIR_TOLERATION PROTEIN DRT102"/>
    <property type="match status" value="1"/>
</dbReference>
<dbReference type="EMBL" id="JADIMJ010000047">
    <property type="protein sequence ID" value="MBO8453691.1"/>
    <property type="molecule type" value="Genomic_DNA"/>
</dbReference>
<evidence type="ECO:0000256" key="1">
    <source>
        <dbReference type="ARBA" id="ARBA00008754"/>
    </source>
</evidence>
<reference evidence="5" key="1">
    <citation type="submission" date="2020-10" db="EMBL/GenBank/DDBJ databases">
        <authorList>
            <person name="Gilroy R."/>
        </authorList>
    </citation>
    <scope>NUCLEOTIDE SEQUENCE</scope>
    <source>
        <strain evidence="5">F1-3629</strain>
    </source>
</reference>
<name>A0A940DMY2_9BACT</name>
<dbReference type="PIRSF" id="PIRSF005384">
    <property type="entry name" value="RpiB_LacA_B"/>
    <property type="match status" value="1"/>
</dbReference>
<feature type="active site" description="Proton acceptor" evidence="3">
    <location>
        <position position="66"/>
    </location>
</feature>
<evidence type="ECO:0000256" key="4">
    <source>
        <dbReference type="PIRSR" id="PIRSR005384-2"/>
    </source>
</evidence>
<feature type="binding site" evidence="4">
    <location>
        <position position="100"/>
    </location>
    <ligand>
        <name>D-ribulose 5-phosphate</name>
        <dbReference type="ChEBI" id="CHEBI:58121"/>
    </ligand>
</feature>
<dbReference type="AlphaFoldDB" id="A0A940DMY2"/>
<dbReference type="NCBIfam" id="TIGR00689">
    <property type="entry name" value="rpiB_lacA_lacB"/>
    <property type="match status" value="1"/>
</dbReference>
<dbReference type="PANTHER" id="PTHR30345">
    <property type="entry name" value="RIBOSE-5-PHOSPHATE ISOMERASE B"/>
    <property type="match status" value="1"/>
</dbReference>
<protein>
    <submittedName>
        <fullName evidence="5">Ribose 5-phosphate isomerase B</fullName>
        <ecNumber evidence="5">5.3.1.6</ecNumber>
    </submittedName>
</protein>
<proteinExistence type="inferred from homology"/>
<keyword evidence="2 5" id="KW-0413">Isomerase</keyword>
<comment type="similarity">
    <text evidence="1">Belongs to the LacAB/RpiB family.</text>
</comment>
<feature type="binding site" evidence="4">
    <location>
        <position position="137"/>
    </location>
    <ligand>
        <name>D-ribulose 5-phosphate</name>
        <dbReference type="ChEBI" id="CHEBI:58121"/>
    </ligand>
</feature>
<feature type="binding site" evidence="4">
    <location>
        <begin position="9"/>
        <end position="10"/>
    </location>
    <ligand>
        <name>D-ribulose 5-phosphate</name>
        <dbReference type="ChEBI" id="CHEBI:58121"/>
    </ligand>
</feature>
<dbReference type="Gene3D" id="3.40.1400.10">
    <property type="entry name" value="Sugar-phosphate isomerase, RpiB/LacA/LacB"/>
    <property type="match status" value="1"/>
</dbReference>
<dbReference type="GO" id="GO:0019316">
    <property type="term" value="P:D-allose catabolic process"/>
    <property type="evidence" value="ECO:0007669"/>
    <property type="project" value="TreeGrafter"/>
</dbReference>
<feature type="binding site" evidence="4">
    <location>
        <position position="133"/>
    </location>
    <ligand>
        <name>D-ribulose 5-phosphate</name>
        <dbReference type="ChEBI" id="CHEBI:58121"/>
    </ligand>
</feature>
<dbReference type="NCBIfam" id="TIGR01120">
    <property type="entry name" value="rpiB"/>
    <property type="match status" value="1"/>
</dbReference>
<dbReference type="NCBIfam" id="NF004051">
    <property type="entry name" value="PRK05571.1"/>
    <property type="match status" value="1"/>
</dbReference>
<dbReference type="GO" id="GO:0004751">
    <property type="term" value="F:ribose-5-phosphate isomerase activity"/>
    <property type="evidence" value="ECO:0007669"/>
    <property type="project" value="UniProtKB-EC"/>
</dbReference>
<reference evidence="5" key="2">
    <citation type="journal article" date="2021" name="PeerJ">
        <title>Extensive microbial diversity within the chicken gut microbiome revealed by metagenomics and culture.</title>
        <authorList>
            <person name="Gilroy R."/>
            <person name="Ravi A."/>
            <person name="Getino M."/>
            <person name="Pursley I."/>
            <person name="Horton D.L."/>
            <person name="Alikhan N.F."/>
            <person name="Baker D."/>
            <person name="Gharbi K."/>
            <person name="Hall N."/>
            <person name="Watson M."/>
            <person name="Adriaenssens E.M."/>
            <person name="Foster-Nyarko E."/>
            <person name="Jarju S."/>
            <person name="Secka A."/>
            <person name="Antonio M."/>
            <person name="Oren A."/>
            <person name="Chaudhuri R.R."/>
            <person name="La Ragione R."/>
            <person name="Hildebrand F."/>
            <person name="Pallen M.J."/>
        </authorList>
    </citation>
    <scope>NUCLEOTIDE SEQUENCE</scope>
    <source>
        <strain evidence="5">F1-3629</strain>
    </source>
</reference>
<feature type="binding site" evidence="4">
    <location>
        <position position="110"/>
    </location>
    <ligand>
        <name>D-ribulose 5-phosphate</name>
        <dbReference type="ChEBI" id="CHEBI:58121"/>
    </ligand>
</feature>
<gene>
    <name evidence="5" type="primary">rpiB</name>
    <name evidence="5" type="ORF">IAC07_03075</name>
</gene>
<accession>A0A940DMY2</accession>
<dbReference type="SUPFAM" id="SSF89623">
    <property type="entry name" value="Ribose/Galactose isomerase RpiB/AlsB"/>
    <property type="match status" value="1"/>
</dbReference>
<feature type="active site" description="Proton donor" evidence="3">
    <location>
        <position position="99"/>
    </location>
</feature>
<organism evidence="5 6">
    <name type="scientific">Candidatus Cryptobacteroides gallistercoris</name>
    <dbReference type="NCBI Taxonomy" id="2840765"/>
    <lineage>
        <taxon>Bacteria</taxon>
        <taxon>Pseudomonadati</taxon>
        <taxon>Bacteroidota</taxon>
        <taxon>Bacteroidia</taxon>
        <taxon>Bacteroidales</taxon>
        <taxon>Candidatus Cryptobacteroides</taxon>
    </lineage>
</organism>
<dbReference type="Pfam" id="PF02502">
    <property type="entry name" value="LacAB_rpiB"/>
    <property type="match status" value="1"/>
</dbReference>
<comment type="caution">
    <text evidence="5">The sequence shown here is derived from an EMBL/GenBank/DDBJ whole genome shotgun (WGS) entry which is preliminary data.</text>
</comment>